<evidence type="ECO:0000313" key="2">
    <source>
        <dbReference type="EMBL" id="MBU8872702.1"/>
    </source>
</evidence>
<feature type="transmembrane region" description="Helical" evidence="1">
    <location>
        <begin position="113"/>
        <end position="133"/>
    </location>
</feature>
<protein>
    <submittedName>
        <fullName evidence="2">Uncharacterized protein</fullName>
    </submittedName>
</protein>
<evidence type="ECO:0000313" key="3">
    <source>
        <dbReference type="Proteomes" id="UP000727907"/>
    </source>
</evidence>
<keyword evidence="1" id="KW-0812">Transmembrane</keyword>
<name>A0ABS6IG37_9HYPH</name>
<reference evidence="2 3" key="1">
    <citation type="submission" date="2021-06" db="EMBL/GenBank/DDBJ databases">
        <authorList>
            <person name="Lee D.H."/>
        </authorList>
    </citation>
    <scope>NUCLEOTIDE SEQUENCE [LARGE SCALE GENOMIC DNA]</scope>
    <source>
        <strain evidence="2 3">MMS21-HV4-11</strain>
    </source>
</reference>
<feature type="transmembrane region" description="Helical" evidence="1">
    <location>
        <begin position="74"/>
        <end position="92"/>
    </location>
</feature>
<gene>
    <name evidence="2" type="ORF">KQ910_02960</name>
</gene>
<keyword evidence="1" id="KW-0472">Membrane</keyword>
<keyword evidence="3" id="KW-1185">Reference proteome</keyword>
<organism evidence="2 3">
    <name type="scientific">Reyranella humidisoli</name>
    <dbReference type="NCBI Taxonomy" id="2849149"/>
    <lineage>
        <taxon>Bacteria</taxon>
        <taxon>Pseudomonadati</taxon>
        <taxon>Pseudomonadota</taxon>
        <taxon>Alphaproteobacteria</taxon>
        <taxon>Hyphomicrobiales</taxon>
        <taxon>Reyranellaceae</taxon>
        <taxon>Reyranella</taxon>
    </lineage>
</organism>
<feature type="transmembrane region" description="Helical" evidence="1">
    <location>
        <begin position="145"/>
        <end position="166"/>
    </location>
</feature>
<evidence type="ECO:0000256" key="1">
    <source>
        <dbReference type="SAM" id="Phobius"/>
    </source>
</evidence>
<sequence>MAQAKSKMTPLLRWEWMVGLSPVVATILVYLALTNLSLEGPAVGFTAGFLDGLCAAGLPAFWCRVSKPVTLLTAVQFLAFLWFILASAYMFWRVRFAPSYRKPPAYSPGSASLFEMASWGGIWLFMLIGGQIFPYRGVPLAEPSLLFAMLGLSLALLSLRMLAVALRFRT</sequence>
<keyword evidence="1" id="KW-1133">Transmembrane helix</keyword>
<accession>A0ABS6IG37</accession>
<proteinExistence type="predicted"/>
<dbReference type="EMBL" id="JAHOPB010000001">
    <property type="protein sequence ID" value="MBU8872702.1"/>
    <property type="molecule type" value="Genomic_DNA"/>
</dbReference>
<dbReference type="Proteomes" id="UP000727907">
    <property type="component" value="Unassembled WGS sequence"/>
</dbReference>
<feature type="transmembrane region" description="Helical" evidence="1">
    <location>
        <begin position="16"/>
        <end position="33"/>
    </location>
</feature>
<dbReference type="RefSeq" id="WP_216956998.1">
    <property type="nucleotide sequence ID" value="NZ_JAHOPB010000001.1"/>
</dbReference>
<comment type="caution">
    <text evidence="2">The sequence shown here is derived from an EMBL/GenBank/DDBJ whole genome shotgun (WGS) entry which is preliminary data.</text>
</comment>